<sequence>MEAKTFIFIFLINLVIILNLQNANGYEDIQTNAAVVWGNVNETTRIFVQRYYEYPPPGWFAFGVGSFSSTMIRGMILTRKNNTEGIWILRNGGVGQTFADFEFRGAGVGRAFDFVLEIFGTGATKSNSVFLITLSSAIMIIKYFMY</sequence>
<evidence type="ECO:0008006" key="4">
    <source>
        <dbReference type="Google" id="ProtNLM"/>
    </source>
</evidence>
<reference evidence="2" key="1">
    <citation type="submission" date="2022-01" db="EMBL/GenBank/DDBJ databases">
        <authorList>
            <person name="King R."/>
        </authorList>
    </citation>
    <scope>NUCLEOTIDE SEQUENCE</scope>
</reference>
<keyword evidence="1" id="KW-0732">Signal</keyword>
<proteinExistence type="predicted"/>
<feature type="signal peptide" evidence="1">
    <location>
        <begin position="1"/>
        <end position="25"/>
    </location>
</feature>
<protein>
    <recommendedName>
        <fullName evidence="4">DOMON domain-containing protein</fullName>
    </recommendedName>
</protein>
<dbReference type="EMBL" id="OU895877">
    <property type="protein sequence ID" value="CAG9797128.1"/>
    <property type="molecule type" value="Genomic_DNA"/>
</dbReference>
<reference evidence="2" key="2">
    <citation type="submission" date="2022-10" db="EMBL/GenBank/DDBJ databases">
        <authorList>
            <consortium name="ENA_rothamsted_submissions"/>
            <consortium name="culmorum"/>
            <person name="King R."/>
        </authorList>
    </citation>
    <scope>NUCLEOTIDE SEQUENCE</scope>
</reference>
<dbReference type="Proteomes" id="UP001153620">
    <property type="component" value="Chromosome 1"/>
</dbReference>
<feature type="chain" id="PRO_5040355978" description="DOMON domain-containing protein" evidence="1">
    <location>
        <begin position="26"/>
        <end position="146"/>
    </location>
</feature>
<name>A0A9N9RHY5_9DIPT</name>
<evidence type="ECO:0000313" key="2">
    <source>
        <dbReference type="EMBL" id="CAG9797128.1"/>
    </source>
</evidence>
<gene>
    <name evidence="2" type="ORF">CHIRRI_LOCUS128</name>
</gene>
<evidence type="ECO:0000256" key="1">
    <source>
        <dbReference type="SAM" id="SignalP"/>
    </source>
</evidence>
<keyword evidence="3" id="KW-1185">Reference proteome</keyword>
<evidence type="ECO:0000313" key="3">
    <source>
        <dbReference type="Proteomes" id="UP001153620"/>
    </source>
</evidence>
<dbReference type="AlphaFoldDB" id="A0A9N9RHY5"/>
<organism evidence="2 3">
    <name type="scientific">Chironomus riparius</name>
    <dbReference type="NCBI Taxonomy" id="315576"/>
    <lineage>
        <taxon>Eukaryota</taxon>
        <taxon>Metazoa</taxon>
        <taxon>Ecdysozoa</taxon>
        <taxon>Arthropoda</taxon>
        <taxon>Hexapoda</taxon>
        <taxon>Insecta</taxon>
        <taxon>Pterygota</taxon>
        <taxon>Neoptera</taxon>
        <taxon>Endopterygota</taxon>
        <taxon>Diptera</taxon>
        <taxon>Nematocera</taxon>
        <taxon>Chironomoidea</taxon>
        <taxon>Chironomidae</taxon>
        <taxon>Chironominae</taxon>
        <taxon>Chironomus</taxon>
    </lineage>
</organism>
<accession>A0A9N9RHY5</accession>